<evidence type="ECO:0000256" key="4">
    <source>
        <dbReference type="ARBA" id="ARBA00022989"/>
    </source>
</evidence>
<reference evidence="7" key="1">
    <citation type="submission" date="2020-08" db="EMBL/GenBank/DDBJ databases">
        <title>Genome sequencing and assembly of the red palm weevil Rhynchophorus ferrugineus.</title>
        <authorList>
            <person name="Dias G.B."/>
            <person name="Bergman C.M."/>
            <person name="Manee M."/>
        </authorList>
    </citation>
    <scope>NUCLEOTIDE SEQUENCE</scope>
    <source>
        <strain evidence="7">AA-2017</strain>
        <tissue evidence="7">Whole larva</tissue>
    </source>
</reference>
<keyword evidence="3 6" id="KW-0812">Transmembrane</keyword>
<evidence type="ECO:0000256" key="5">
    <source>
        <dbReference type="ARBA" id="ARBA00023136"/>
    </source>
</evidence>
<keyword evidence="5 6" id="KW-0472">Membrane</keyword>
<evidence type="ECO:0000256" key="2">
    <source>
        <dbReference type="ARBA" id="ARBA00006840"/>
    </source>
</evidence>
<dbReference type="SUPFAM" id="SSF48652">
    <property type="entry name" value="Tetraspanin"/>
    <property type="match status" value="1"/>
</dbReference>
<proteinExistence type="inferred from homology"/>
<feature type="transmembrane region" description="Helical" evidence="6">
    <location>
        <begin position="54"/>
        <end position="75"/>
    </location>
</feature>
<dbReference type="OrthoDB" id="10016273at2759"/>
<dbReference type="EMBL" id="JAACXV010000173">
    <property type="protein sequence ID" value="KAF7282467.1"/>
    <property type="molecule type" value="Genomic_DNA"/>
</dbReference>
<feature type="transmembrane region" description="Helical" evidence="6">
    <location>
        <begin position="12"/>
        <end position="34"/>
    </location>
</feature>
<dbReference type="Gene3D" id="1.10.1450.10">
    <property type="entry name" value="Tetraspanin"/>
    <property type="match status" value="1"/>
</dbReference>
<dbReference type="InterPro" id="IPR008952">
    <property type="entry name" value="Tetraspanin_EC2_sf"/>
</dbReference>
<organism evidence="7 8">
    <name type="scientific">Rhynchophorus ferrugineus</name>
    <name type="common">Red palm weevil</name>
    <name type="synonym">Curculio ferrugineus</name>
    <dbReference type="NCBI Taxonomy" id="354439"/>
    <lineage>
        <taxon>Eukaryota</taxon>
        <taxon>Metazoa</taxon>
        <taxon>Ecdysozoa</taxon>
        <taxon>Arthropoda</taxon>
        <taxon>Hexapoda</taxon>
        <taxon>Insecta</taxon>
        <taxon>Pterygota</taxon>
        <taxon>Neoptera</taxon>
        <taxon>Endopterygota</taxon>
        <taxon>Coleoptera</taxon>
        <taxon>Polyphaga</taxon>
        <taxon>Cucujiformia</taxon>
        <taxon>Curculionidae</taxon>
        <taxon>Dryophthorinae</taxon>
        <taxon>Rhynchophorus</taxon>
    </lineage>
</organism>
<comment type="subcellular location">
    <subcellularLocation>
        <location evidence="1 6">Membrane</location>
        <topology evidence="1 6">Multi-pass membrane protein</topology>
    </subcellularLocation>
</comment>
<evidence type="ECO:0000313" key="7">
    <source>
        <dbReference type="EMBL" id="KAF7282467.1"/>
    </source>
</evidence>
<feature type="transmembrane region" description="Helical" evidence="6">
    <location>
        <begin position="82"/>
        <end position="105"/>
    </location>
</feature>
<evidence type="ECO:0000256" key="6">
    <source>
        <dbReference type="RuleBase" id="RU361218"/>
    </source>
</evidence>
<comment type="caution">
    <text evidence="7">The sequence shown here is derived from an EMBL/GenBank/DDBJ whole genome shotgun (WGS) entry which is preliminary data.</text>
</comment>
<gene>
    <name evidence="7" type="ORF">GWI33_002642</name>
</gene>
<name>A0A834IK88_RHYFE</name>
<sequence>MGCYSCMKFLFIILNVIFLLFGIGGVGVIVWILLDPTVPFHFTQEQNDFMISTIIYLIVALLLVLLSVLGIYSVLKEIRWALVLSFSLLLTVIVVEVASGVWIYMNRDNLDDFTHTFVKRNVQEDYDNDKNIKEMFDTIQSKMNCCGADHPTDWVRNNAINLGITTKPTKYNIPTSCCHADVAESTCLAATQNVKIGNELDYQVIFDKGCYILIKNYIINSLTIIFSVFGAILGVKVLGLFIGLILAFSMNRNHRYKA</sequence>
<dbReference type="GO" id="GO:0005886">
    <property type="term" value="C:plasma membrane"/>
    <property type="evidence" value="ECO:0007669"/>
    <property type="project" value="TreeGrafter"/>
</dbReference>
<dbReference type="PANTHER" id="PTHR19282">
    <property type="entry name" value="TETRASPANIN"/>
    <property type="match status" value="1"/>
</dbReference>
<accession>A0A834IK88</accession>
<dbReference type="PANTHER" id="PTHR19282:SF551">
    <property type="entry name" value="RE08073P-RELATED"/>
    <property type="match status" value="1"/>
</dbReference>
<keyword evidence="4 6" id="KW-1133">Transmembrane helix</keyword>
<evidence type="ECO:0000256" key="1">
    <source>
        <dbReference type="ARBA" id="ARBA00004141"/>
    </source>
</evidence>
<dbReference type="Pfam" id="PF00335">
    <property type="entry name" value="Tetraspanin"/>
    <property type="match status" value="1"/>
</dbReference>
<dbReference type="PIRSF" id="PIRSF002419">
    <property type="entry name" value="Tetraspanin"/>
    <property type="match status" value="1"/>
</dbReference>
<evidence type="ECO:0000256" key="3">
    <source>
        <dbReference type="ARBA" id="ARBA00022692"/>
    </source>
</evidence>
<dbReference type="AlphaFoldDB" id="A0A834IK88"/>
<comment type="similarity">
    <text evidence="2 6">Belongs to the tetraspanin (TM4SF) family.</text>
</comment>
<dbReference type="PRINTS" id="PR00259">
    <property type="entry name" value="TMFOUR"/>
</dbReference>
<dbReference type="InterPro" id="IPR000301">
    <property type="entry name" value="Tetraspanin_animals"/>
</dbReference>
<dbReference type="Proteomes" id="UP000625711">
    <property type="component" value="Unassembled WGS sequence"/>
</dbReference>
<evidence type="ECO:0000313" key="8">
    <source>
        <dbReference type="Proteomes" id="UP000625711"/>
    </source>
</evidence>
<feature type="transmembrane region" description="Helical" evidence="6">
    <location>
        <begin position="224"/>
        <end position="248"/>
    </location>
</feature>
<dbReference type="CDD" id="cd03127">
    <property type="entry name" value="tetraspanin_LEL"/>
    <property type="match status" value="1"/>
</dbReference>
<dbReference type="InterPro" id="IPR018499">
    <property type="entry name" value="Tetraspanin/Peripherin"/>
</dbReference>
<keyword evidence="8" id="KW-1185">Reference proteome</keyword>
<protein>
    <recommendedName>
        <fullName evidence="6">Tetraspanin</fullName>
    </recommendedName>
</protein>